<dbReference type="GO" id="GO:0006508">
    <property type="term" value="P:proteolysis"/>
    <property type="evidence" value="ECO:0007669"/>
    <property type="project" value="UniProtKB-KW"/>
</dbReference>
<dbReference type="InterPro" id="IPR005311">
    <property type="entry name" value="PBP_dimer"/>
</dbReference>
<keyword evidence="18" id="KW-1185">Reference proteome</keyword>
<dbReference type="Pfam" id="PF00905">
    <property type="entry name" value="Transpeptidase"/>
    <property type="match status" value="1"/>
</dbReference>
<dbReference type="SUPFAM" id="SSF56519">
    <property type="entry name" value="Penicillin binding protein dimerisation domain"/>
    <property type="match status" value="1"/>
</dbReference>
<evidence type="ECO:0000256" key="3">
    <source>
        <dbReference type="ARBA" id="ARBA00022475"/>
    </source>
</evidence>
<dbReference type="InterPro" id="IPR036138">
    <property type="entry name" value="PBP_dimer_sf"/>
</dbReference>
<dbReference type="GO" id="GO:0008658">
    <property type="term" value="F:penicillin binding"/>
    <property type="evidence" value="ECO:0007669"/>
    <property type="project" value="UniProtKB-UniRule"/>
</dbReference>
<evidence type="ECO:0000259" key="15">
    <source>
        <dbReference type="Pfam" id="PF00905"/>
    </source>
</evidence>
<evidence type="ECO:0000256" key="6">
    <source>
        <dbReference type="ARBA" id="ARBA00022670"/>
    </source>
</evidence>
<evidence type="ECO:0000256" key="8">
    <source>
        <dbReference type="ARBA" id="ARBA00022801"/>
    </source>
</evidence>
<keyword evidence="6 14" id="KW-0645">Protease</keyword>
<evidence type="ECO:0000313" key="17">
    <source>
        <dbReference type="EMBL" id="NDY95738.1"/>
    </source>
</evidence>
<dbReference type="EC" id="3.4.16.4" evidence="14"/>
<comment type="caution">
    <text evidence="17">The sequence shown here is derived from an EMBL/GenBank/DDBJ whole genome shotgun (WGS) entry which is preliminary data.</text>
</comment>
<proteinExistence type="inferred from homology"/>
<evidence type="ECO:0000256" key="12">
    <source>
        <dbReference type="ARBA" id="ARBA00023136"/>
    </source>
</evidence>
<name>A0A845UYE7_9GAMM</name>
<dbReference type="PANTHER" id="PTHR30627:SF2">
    <property type="entry name" value="PEPTIDOGLYCAN D,D-TRANSPEPTIDASE MRDA"/>
    <property type="match status" value="1"/>
</dbReference>
<evidence type="ECO:0000256" key="1">
    <source>
        <dbReference type="ARBA" id="ARBA00004167"/>
    </source>
</evidence>
<dbReference type="SUPFAM" id="SSF56601">
    <property type="entry name" value="beta-lactamase/transpeptidase-like"/>
    <property type="match status" value="1"/>
</dbReference>
<evidence type="ECO:0000256" key="2">
    <source>
        <dbReference type="ARBA" id="ARBA00004236"/>
    </source>
</evidence>
<dbReference type="Gene3D" id="3.30.1390.30">
    <property type="entry name" value="Penicillin-binding protein 2a, domain 3"/>
    <property type="match status" value="1"/>
</dbReference>
<dbReference type="Gene3D" id="3.40.710.10">
    <property type="entry name" value="DD-peptidase/beta-lactamase superfamily"/>
    <property type="match status" value="1"/>
</dbReference>
<dbReference type="GO" id="GO:0005886">
    <property type="term" value="C:plasma membrane"/>
    <property type="evidence" value="ECO:0007669"/>
    <property type="project" value="UniProtKB-SubCell"/>
</dbReference>
<keyword evidence="9 14" id="KW-0133">Cell shape</keyword>
<evidence type="ECO:0000256" key="7">
    <source>
        <dbReference type="ARBA" id="ARBA00022692"/>
    </source>
</evidence>
<feature type="domain" description="Penicillin-binding protein dimerisation" evidence="16">
    <location>
        <begin position="58"/>
        <end position="229"/>
    </location>
</feature>
<keyword evidence="10 14" id="KW-0573">Peptidoglycan synthesis</keyword>
<evidence type="ECO:0000256" key="14">
    <source>
        <dbReference type="HAMAP-Rule" id="MF_02081"/>
    </source>
</evidence>
<keyword evidence="8 14" id="KW-0378">Hydrolase</keyword>
<dbReference type="InterPro" id="IPR012338">
    <property type="entry name" value="Beta-lactam/transpept-like"/>
</dbReference>
<reference evidence="17 18" key="1">
    <citation type="submission" date="2020-02" db="EMBL/GenBank/DDBJ databases">
        <authorList>
            <person name="Zhang X.-Y."/>
        </authorList>
    </citation>
    <scope>NUCLEOTIDE SEQUENCE [LARGE SCALE GENOMIC DNA]</scope>
    <source>
        <strain evidence="17 18">C33</strain>
    </source>
</reference>
<dbReference type="HAMAP" id="MF_02081">
    <property type="entry name" value="MrdA_transpept"/>
    <property type="match status" value="1"/>
</dbReference>
<dbReference type="Pfam" id="PF03717">
    <property type="entry name" value="PBP_dimer"/>
    <property type="match status" value="1"/>
</dbReference>
<sequence length="599" mass="65584">MRDEQAELGVIGSRYRWLVAVVLVVMILLGIRFATLQMIDHDLYASRAEDNRIKLQALPPNRGLILDRHGQVLAENLPAYRLVIVPERTEVLTETLDELSALVEVSSSERERFERQRQRSRRFEAVTLKTNLDEEQVSRLAIHRHRLPGVEIEPYLTRHYPHGPELAHVIGYVGRIDQRDLQRLPVERYRGTTHVGKTGIEHQYESVLHGHPGLERVETNAQGRVLRVLERSAPEPGENLSLTIDLSLQQAAVEALGDHAGAVVLLDVASGDVLALVSQPGFDPNLFVHGIRSNTYNALLSDRHRPLFNRFLSGAYEPGSTIKPFLSLAGLETGAVTPNTQVFSGGHFQLPGHSRRYRDWRRGGHGWVDLEAALAESVNVYYYQLAVELGIDQIARELALFGFGRATGLDLPGESDGVLPTRSWKRAVFNEPWFPGETVITGIGQGFVVVTPLQLAHATAALAGRGRTAAPTLVGNTEPVQMVAHGAAHWDAVFDGMAAVVHGDSGTARAIADMLPTQIAGKTGTAQVFGRPNDDQERALLDEDALPEQLRNHALFMGFAPLHEPRIALSVVVEHGGGGASVAAPVAAQVMARALELGY</sequence>
<comment type="caution">
    <text evidence="14">Lacks conserved residue(s) required for the propagation of feature annotation.</text>
</comment>
<keyword evidence="11 14" id="KW-1133">Transmembrane helix</keyword>
<dbReference type="InterPro" id="IPR050515">
    <property type="entry name" value="Beta-lactam/transpept"/>
</dbReference>
<protein>
    <recommendedName>
        <fullName evidence="14">Peptidoglycan D,D-transpeptidase MrdA</fullName>
        <ecNumber evidence="14">3.4.16.4</ecNumber>
    </recommendedName>
    <alternativeName>
        <fullName evidence="14">Penicillin-binding protein 2</fullName>
        <shortName evidence="14">PBP-2</shortName>
    </alternativeName>
</protein>
<dbReference type="GO" id="GO:0071972">
    <property type="term" value="F:peptidoglycan L,D-transpeptidase activity"/>
    <property type="evidence" value="ECO:0007669"/>
    <property type="project" value="TreeGrafter"/>
</dbReference>
<evidence type="ECO:0000256" key="5">
    <source>
        <dbReference type="ARBA" id="ARBA00022645"/>
    </source>
</evidence>
<evidence type="ECO:0000313" key="18">
    <source>
        <dbReference type="Proteomes" id="UP000484885"/>
    </source>
</evidence>
<organism evidence="17 18">
    <name type="scientific">Wenzhouxiangella limi</name>
    <dbReference type="NCBI Taxonomy" id="2707351"/>
    <lineage>
        <taxon>Bacteria</taxon>
        <taxon>Pseudomonadati</taxon>
        <taxon>Pseudomonadota</taxon>
        <taxon>Gammaproteobacteria</taxon>
        <taxon>Chromatiales</taxon>
        <taxon>Wenzhouxiangellaceae</taxon>
        <taxon>Wenzhouxiangella</taxon>
    </lineage>
</organism>
<dbReference type="PANTHER" id="PTHR30627">
    <property type="entry name" value="PEPTIDOGLYCAN D,D-TRANSPEPTIDASE"/>
    <property type="match status" value="1"/>
</dbReference>
<feature type="transmembrane region" description="Helical" evidence="14">
    <location>
        <begin position="15"/>
        <end position="34"/>
    </location>
</feature>
<keyword evidence="3 14" id="KW-1003">Cell membrane</keyword>
<comment type="subcellular location">
    <subcellularLocation>
        <location evidence="14">Cell inner membrane</location>
        <topology evidence="14">Single-pass membrane protein</topology>
    </subcellularLocation>
    <subcellularLocation>
        <location evidence="2">Cell membrane</location>
    </subcellularLocation>
    <subcellularLocation>
        <location evidence="1">Membrane</location>
        <topology evidence="1">Single-pass membrane protein</topology>
    </subcellularLocation>
</comment>
<comment type="pathway">
    <text evidence="14">Cell wall biogenesis; peptidoglycan biosynthesis.</text>
</comment>
<dbReference type="EMBL" id="JAAGSC010000040">
    <property type="protein sequence ID" value="NDY95738.1"/>
    <property type="molecule type" value="Genomic_DNA"/>
</dbReference>
<evidence type="ECO:0000256" key="10">
    <source>
        <dbReference type="ARBA" id="ARBA00022984"/>
    </source>
</evidence>
<comment type="similarity">
    <text evidence="14">Belongs to the transpeptidase family. MrdA subfamily.</text>
</comment>
<keyword evidence="7 14" id="KW-0812">Transmembrane</keyword>
<dbReference type="GO" id="GO:0009002">
    <property type="term" value="F:serine-type D-Ala-D-Ala carboxypeptidase activity"/>
    <property type="evidence" value="ECO:0007669"/>
    <property type="project" value="UniProtKB-UniRule"/>
</dbReference>
<dbReference type="GO" id="GO:0008360">
    <property type="term" value="P:regulation of cell shape"/>
    <property type="evidence" value="ECO:0007669"/>
    <property type="project" value="UniProtKB-KW"/>
</dbReference>
<evidence type="ECO:0000256" key="9">
    <source>
        <dbReference type="ARBA" id="ARBA00022960"/>
    </source>
</evidence>
<comment type="function">
    <text evidence="14">Catalyzes cross-linking of the peptidoglycan cell wall.</text>
</comment>
<evidence type="ECO:0000256" key="11">
    <source>
        <dbReference type="ARBA" id="ARBA00022989"/>
    </source>
</evidence>
<feature type="active site" description="Acyl-ester intermediate" evidence="14">
    <location>
        <position position="320"/>
    </location>
</feature>
<comment type="catalytic activity">
    <reaction evidence="14">
        <text>Preferential cleavage: (Ac)2-L-Lys-D-Ala-|-D-Ala. Also transpeptidation of peptidyl-alanyl moieties that are N-acyl substituents of D-alanine.</text>
        <dbReference type="EC" id="3.4.16.4"/>
    </reaction>
</comment>
<feature type="domain" description="Penicillin-binding protein transpeptidase" evidence="15">
    <location>
        <begin position="261"/>
        <end position="591"/>
    </location>
</feature>
<dbReference type="Gene3D" id="3.90.1310.10">
    <property type="entry name" value="Penicillin-binding protein 2a (Domain 2)"/>
    <property type="match status" value="1"/>
</dbReference>
<dbReference type="UniPathway" id="UPA00219"/>
<dbReference type="GO" id="GO:0071555">
    <property type="term" value="P:cell wall organization"/>
    <property type="evidence" value="ECO:0007669"/>
    <property type="project" value="UniProtKB-KW"/>
</dbReference>
<keyword evidence="5 14" id="KW-0121">Carboxypeptidase</keyword>
<dbReference type="AlphaFoldDB" id="A0A845UYE7"/>
<dbReference type="NCBIfam" id="TIGR03423">
    <property type="entry name" value="pbp2_mrdA"/>
    <property type="match status" value="1"/>
</dbReference>
<keyword evidence="12 14" id="KW-0472">Membrane</keyword>
<dbReference type="InterPro" id="IPR017790">
    <property type="entry name" value="Penicillin-binding_protein_2"/>
</dbReference>
<dbReference type="GO" id="GO:0009252">
    <property type="term" value="P:peptidoglycan biosynthetic process"/>
    <property type="evidence" value="ECO:0007669"/>
    <property type="project" value="UniProtKB-UniRule"/>
</dbReference>
<evidence type="ECO:0000256" key="4">
    <source>
        <dbReference type="ARBA" id="ARBA00022519"/>
    </source>
</evidence>
<keyword evidence="13 14" id="KW-0961">Cell wall biogenesis/degradation</keyword>
<dbReference type="Proteomes" id="UP000484885">
    <property type="component" value="Unassembled WGS sequence"/>
</dbReference>
<evidence type="ECO:0000256" key="13">
    <source>
        <dbReference type="ARBA" id="ARBA00023316"/>
    </source>
</evidence>
<accession>A0A845UYE7</accession>
<gene>
    <name evidence="14 17" type="primary">mrdA</name>
    <name evidence="17" type="ORF">G3I74_08365</name>
</gene>
<keyword evidence="4 14" id="KW-0997">Cell inner membrane</keyword>
<evidence type="ECO:0000259" key="16">
    <source>
        <dbReference type="Pfam" id="PF03717"/>
    </source>
</evidence>
<dbReference type="InterPro" id="IPR001460">
    <property type="entry name" value="PCN-bd_Tpept"/>
</dbReference>